<keyword evidence="2" id="KW-1185">Reference proteome</keyword>
<organism evidence="1 2">
    <name type="scientific">Quercus suber</name>
    <name type="common">Cork oak</name>
    <dbReference type="NCBI Taxonomy" id="58331"/>
    <lineage>
        <taxon>Eukaryota</taxon>
        <taxon>Viridiplantae</taxon>
        <taxon>Streptophyta</taxon>
        <taxon>Embryophyta</taxon>
        <taxon>Tracheophyta</taxon>
        <taxon>Spermatophyta</taxon>
        <taxon>Magnoliopsida</taxon>
        <taxon>eudicotyledons</taxon>
        <taxon>Gunneridae</taxon>
        <taxon>Pentapetalae</taxon>
        <taxon>rosids</taxon>
        <taxon>fabids</taxon>
        <taxon>Fagales</taxon>
        <taxon>Fagaceae</taxon>
        <taxon>Quercus</taxon>
    </lineage>
</organism>
<proteinExistence type="predicted"/>
<evidence type="ECO:0000313" key="2">
    <source>
        <dbReference type="Proteomes" id="UP000237347"/>
    </source>
</evidence>
<dbReference type="Proteomes" id="UP000237347">
    <property type="component" value="Unassembled WGS sequence"/>
</dbReference>
<dbReference type="AlphaFoldDB" id="A0AAW0LKW8"/>
<reference evidence="1 2" key="1">
    <citation type="journal article" date="2018" name="Sci. Data">
        <title>The draft genome sequence of cork oak.</title>
        <authorList>
            <person name="Ramos A.M."/>
            <person name="Usie A."/>
            <person name="Barbosa P."/>
            <person name="Barros P.M."/>
            <person name="Capote T."/>
            <person name="Chaves I."/>
            <person name="Simoes F."/>
            <person name="Abreu I."/>
            <person name="Carrasquinho I."/>
            <person name="Faro C."/>
            <person name="Guimaraes J.B."/>
            <person name="Mendonca D."/>
            <person name="Nobrega F."/>
            <person name="Rodrigues L."/>
            <person name="Saibo N.J.M."/>
            <person name="Varela M.C."/>
            <person name="Egas C."/>
            <person name="Matos J."/>
            <person name="Miguel C.M."/>
            <person name="Oliveira M.M."/>
            <person name="Ricardo C.P."/>
            <person name="Goncalves S."/>
        </authorList>
    </citation>
    <scope>NUCLEOTIDE SEQUENCE [LARGE SCALE GENOMIC DNA]</scope>
    <source>
        <strain evidence="2">cv. HL8</strain>
    </source>
</reference>
<protein>
    <submittedName>
        <fullName evidence="1">Uncharacterized protein</fullName>
    </submittedName>
</protein>
<evidence type="ECO:0000313" key="1">
    <source>
        <dbReference type="EMBL" id="KAK7852272.1"/>
    </source>
</evidence>
<name>A0AAW0LKW8_QUESU</name>
<comment type="caution">
    <text evidence="1">The sequence shown here is derived from an EMBL/GenBank/DDBJ whole genome shotgun (WGS) entry which is preliminary data.</text>
</comment>
<dbReference type="EMBL" id="PKMF04000077">
    <property type="protein sequence ID" value="KAK7852272.1"/>
    <property type="molecule type" value="Genomic_DNA"/>
</dbReference>
<accession>A0AAW0LKW8</accession>
<sequence>MDTNARIHNGKIRSGTELLNKIFFAVKSRISTCRNLKNTIQNKIQQQQAMCHGHHNHHDLNYGHRSVNSLCLWAADYVVGFRYCNIAKSKK</sequence>
<gene>
    <name evidence="1" type="ORF">CFP56_039352</name>
</gene>